<evidence type="ECO:0000256" key="5">
    <source>
        <dbReference type="ARBA" id="ARBA00023274"/>
    </source>
</evidence>
<dbReference type="EMBL" id="CAADRA010005204">
    <property type="protein sequence ID" value="VFT86954.1"/>
    <property type="molecule type" value="Genomic_DNA"/>
</dbReference>
<keyword evidence="2" id="KW-0699">rRNA-binding</keyword>
<keyword evidence="3" id="KW-0694">RNA-binding</keyword>
<dbReference type="InterPro" id="IPR020070">
    <property type="entry name" value="Ribosomal_bL9_N"/>
</dbReference>
<dbReference type="InterPro" id="IPR000244">
    <property type="entry name" value="Ribosomal_bL9"/>
</dbReference>
<comment type="similarity">
    <text evidence="1">Belongs to the bacterial ribosomal protein bL9 family.</text>
</comment>
<dbReference type="OrthoDB" id="5555409at2759"/>
<protein>
    <recommendedName>
        <fullName evidence="6">50S ribosomal protein L9, chloroplastic</fullName>
    </recommendedName>
</protein>
<dbReference type="InterPro" id="IPR009027">
    <property type="entry name" value="Ribosomal_bL9/RNase_H1_N"/>
</dbReference>
<evidence type="ECO:0000256" key="6">
    <source>
        <dbReference type="ARBA" id="ARBA00035427"/>
    </source>
</evidence>
<dbReference type="GO" id="GO:0019843">
    <property type="term" value="F:rRNA binding"/>
    <property type="evidence" value="ECO:0007669"/>
    <property type="project" value="UniProtKB-KW"/>
</dbReference>
<dbReference type="GO" id="GO:0006412">
    <property type="term" value="P:translation"/>
    <property type="evidence" value="ECO:0007669"/>
    <property type="project" value="InterPro"/>
</dbReference>
<keyword evidence="4" id="KW-0689">Ribosomal protein</keyword>
<dbReference type="GO" id="GO:0003735">
    <property type="term" value="F:structural constituent of ribosome"/>
    <property type="evidence" value="ECO:0007669"/>
    <property type="project" value="InterPro"/>
</dbReference>
<dbReference type="Pfam" id="PF03948">
    <property type="entry name" value="Ribosomal_L9_C"/>
    <property type="match status" value="1"/>
</dbReference>
<dbReference type="InterPro" id="IPR036791">
    <property type="entry name" value="Ribosomal_bL9_C_sf"/>
</dbReference>
<keyword evidence="5" id="KW-0687">Ribonucleoprotein</keyword>
<dbReference type="GO" id="GO:1990904">
    <property type="term" value="C:ribonucleoprotein complex"/>
    <property type="evidence" value="ECO:0007669"/>
    <property type="project" value="UniProtKB-KW"/>
</dbReference>
<dbReference type="InterPro" id="IPR036935">
    <property type="entry name" value="Ribosomal_bL9_N_sf"/>
</dbReference>
<reference evidence="9 10" key="1">
    <citation type="submission" date="2019-03" db="EMBL/GenBank/DDBJ databases">
        <authorList>
            <person name="Gaulin E."/>
            <person name="Dumas B."/>
        </authorList>
    </citation>
    <scope>NUCLEOTIDE SEQUENCE [LARGE SCALE GENOMIC DNA]</scope>
    <source>
        <strain evidence="9">CBS 568.67</strain>
    </source>
</reference>
<dbReference type="PROSITE" id="PS00651">
    <property type="entry name" value="RIBOSOMAL_L9"/>
    <property type="match status" value="1"/>
</dbReference>
<keyword evidence="10" id="KW-1185">Reference proteome</keyword>
<evidence type="ECO:0000259" key="7">
    <source>
        <dbReference type="PROSITE" id="PS00651"/>
    </source>
</evidence>
<dbReference type="Gene3D" id="3.10.430.100">
    <property type="entry name" value="Ribosomal protein L9, C-terminal domain"/>
    <property type="match status" value="1"/>
</dbReference>
<dbReference type="NCBIfam" id="TIGR00158">
    <property type="entry name" value="L9"/>
    <property type="match status" value="1"/>
</dbReference>
<dbReference type="Gene3D" id="3.40.5.10">
    <property type="entry name" value="Ribosomal protein L9, N-terminal domain"/>
    <property type="match status" value="1"/>
</dbReference>
<evidence type="ECO:0000313" key="8">
    <source>
        <dbReference type="EMBL" id="KAF0699362.1"/>
    </source>
</evidence>
<sequence>MVLKEDVPKLGFRGDVVSVKAGFARNFLYPQKKAVYATKLNLAAYMTEKKEEEGVDSERERVRETIVNRLTRVEVKFKRHCDTPKPNTKSSVTAQNIVDMLEKQHGIKVGIARVVLDQPIKLIGNHNVKIRVDDHVEDEFQAAQAKVQAAGETPAAASKDAPVNFSTQTIMQQFAADRFNTAQARESGDKAAAAAVVEDPSAASKRRVVNLKVVIDRR</sequence>
<dbReference type="InterPro" id="IPR020069">
    <property type="entry name" value="Ribosomal_bL9_C"/>
</dbReference>
<feature type="domain" description="Ribosomal protein L9" evidence="7">
    <location>
        <begin position="11"/>
        <end position="38"/>
    </location>
</feature>
<reference evidence="8" key="2">
    <citation type="submission" date="2019-06" db="EMBL/GenBank/DDBJ databases">
        <title>Genomics analysis of Aphanomyces spp. identifies a new class of oomycete effector associated with host adaptation.</title>
        <authorList>
            <person name="Gaulin E."/>
        </authorList>
    </citation>
    <scope>NUCLEOTIDE SEQUENCE</scope>
    <source>
        <strain evidence="8">CBS 578.67</strain>
    </source>
</reference>
<evidence type="ECO:0000256" key="4">
    <source>
        <dbReference type="ARBA" id="ARBA00022980"/>
    </source>
</evidence>
<dbReference type="GO" id="GO:0005840">
    <property type="term" value="C:ribosome"/>
    <property type="evidence" value="ECO:0007669"/>
    <property type="project" value="UniProtKB-KW"/>
</dbReference>
<gene>
    <name evidence="9" type="primary">Aste57867_10078</name>
    <name evidence="8" type="ORF">As57867_010039</name>
    <name evidence="9" type="ORF">ASTE57867_10078</name>
</gene>
<dbReference type="Pfam" id="PF01281">
    <property type="entry name" value="Ribosomal_L9_N"/>
    <property type="match status" value="1"/>
</dbReference>
<dbReference type="InterPro" id="IPR020594">
    <property type="entry name" value="Ribosomal_bL9_bac/chp"/>
</dbReference>
<evidence type="ECO:0000313" key="9">
    <source>
        <dbReference type="EMBL" id="VFT86954.1"/>
    </source>
</evidence>
<evidence type="ECO:0000256" key="2">
    <source>
        <dbReference type="ARBA" id="ARBA00022730"/>
    </source>
</evidence>
<evidence type="ECO:0000256" key="3">
    <source>
        <dbReference type="ARBA" id="ARBA00022884"/>
    </source>
</evidence>
<evidence type="ECO:0000313" key="10">
    <source>
        <dbReference type="Proteomes" id="UP000332933"/>
    </source>
</evidence>
<dbReference type="PANTHER" id="PTHR21368">
    <property type="entry name" value="50S RIBOSOMAL PROTEIN L9"/>
    <property type="match status" value="1"/>
</dbReference>
<evidence type="ECO:0000256" key="1">
    <source>
        <dbReference type="ARBA" id="ARBA00010605"/>
    </source>
</evidence>
<dbReference type="SUPFAM" id="SSF55653">
    <property type="entry name" value="Ribosomal protein L9 C-domain"/>
    <property type="match status" value="1"/>
</dbReference>
<dbReference type="EMBL" id="VJMH01005183">
    <property type="protein sequence ID" value="KAF0699362.1"/>
    <property type="molecule type" value="Genomic_DNA"/>
</dbReference>
<name>A0A485KPG0_9STRA</name>
<dbReference type="SUPFAM" id="SSF55658">
    <property type="entry name" value="L9 N-domain-like"/>
    <property type="match status" value="1"/>
</dbReference>
<proteinExistence type="inferred from homology"/>
<accession>A0A485KPG0</accession>
<dbReference type="AlphaFoldDB" id="A0A485KPG0"/>
<organism evidence="9 10">
    <name type="scientific">Aphanomyces stellatus</name>
    <dbReference type="NCBI Taxonomy" id="120398"/>
    <lineage>
        <taxon>Eukaryota</taxon>
        <taxon>Sar</taxon>
        <taxon>Stramenopiles</taxon>
        <taxon>Oomycota</taxon>
        <taxon>Saprolegniomycetes</taxon>
        <taxon>Saprolegniales</taxon>
        <taxon>Verrucalvaceae</taxon>
        <taxon>Aphanomyces</taxon>
    </lineage>
</organism>
<dbReference type="Proteomes" id="UP000332933">
    <property type="component" value="Unassembled WGS sequence"/>
</dbReference>